<evidence type="ECO:0000313" key="1">
    <source>
        <dbReference type="EMBL" id="GFY39418.1"/>
    </source>
</evidence>
<dbReference type="AlphaFoldDB" id="A0A8X6WQC0"/>
<organism evidence="1 2">
    <name type="scientific">Trichonephila inaurata madagascariensis</name>
    <dbReference type="NCBI Taxonomy" id="2747483"/>
    <lineage>
        <taxon>Eukaryota</taxon>
        <taxon>Metazoa</taxon>
        <taxon>Ecdysozoa</taxon>
        <taxon>Arthropoda</taxon>
        <taxon>Chelicerata</taxon>
        <taxon>Arachnida</taxon>
        <taxon>Araneae</taxon>
        <taxon>Araneomorphae</taxon>
        <taxon>Entelegynae</taxon>
        <taxon>Araneoidea</taxon>
        <taxon>Nephilidae</taxon>
        <taxon>Trichonephila</taxon>
        <taxon>Trichonephila inaurata</taxon>
    </lineage>
</organism>
<dbReference type="Proteomes" id="UP000886998">
    <property type="component" value="Unassembled WGS sequence"/>
</dbReference>
<accession>A0A8X6WQC0</accession>
<dbReference type="EMBL" id="BMAV01001374">
    <property type="protein sequence ID" value="GFY39418.1"/>
    <property type="molecule type" value="Genomic_DNA"/>
</dbReference>
<keyword evidence="2" id="KW-1185">Reference proteome</keyword>
<protein>
    <submittedName>
        <fullName evidence="1">Uncharacterized protein</fullName>
    </submittedName>
</protein>
<gene>
    <name evidence="1" type="ORF">TNIN_138821</name>
</gene>
<sequence>MKNGVRFSGFGELRGLLSGRRYAVDRNGNAEGILLPFFWLSTNSLSEVLLHRTWGAAYQREIEEWVELIGISLGCGRGKKRELGFVTLELIGYSFGDKNESKKVFTKSTCM</sequence>
<comment type="caution">
    <text evidence="1">The sequence shown here is derived from an EMBL/GenBank/DDBJ whole genome shotgun (WGS) entry which is preliminary data.</text>
</comment>
<name>A0A8X6WQC0_9ARAC</name>
<proteinExistence type="predicted"/>
<reference evidence="1" key="1">
    <citation type="submission" date="2020-08" db="EMBL/GenBank/DDBJ databases">
        <title>Multicomponent nature underlies the extraordinary mechanical properties of spider dragline silk.</title>
        <authorList>
            <person name="Kono N."/>
            <person name="Nakamura H."/>
            <person name="Mori M."/>
            <person name="Yoshida Y."/>
            <person name="Ohtoshi R."/>
            <person name="Malay A.D."/>
            <person name="Moran D.A.P."/>
            <person name="Tomita M."/>
            <person name="Numata K."/>
            <person name="Arakawa K."/>
        </authorList>
    </citation>
    <scope>NUCLEOTIDE SEQUENCE</scope>
</reference>
<evidence type="ECO:0000313" key="2">
    <source>
        <dbReference type="Proteomes" id="UP000886998"/>
    </source>
</evidence>